<dbReference type="Proteomes" id="UP000275180">
    <property type="component" value="Unassembled WGS sequence"/>
</dbReference>
<name>A0A3M6QWJ1_9BURK</name>
<comment type="caution">
    <text evidence="1">The sequence shown here is derived from an EMBL/GenBank/DDBJ whole genome shotgun (WGS) entry which is preliminary data.</text>
</comment>
<gene>
    <name evidence="1" type="ORF">EBQ34_14610</name>
</gene>
<dbReference type="Pfam" id="PF15589">
    <property type="entry name" value="Imm21"/>
    <property type="match status" value="1"/>
</dbReference>
<evidence type="ECO:0000313" key="2">
    <source>
        <dbReference type="Proteomes" id="UP000275180"/>
    </source>
</evidence>
<proteinExistence type="predicted"/>
<accession>A0A3M6QWJ1</accession>
<organism evidence="1 2">
    <name type="scientific">Vandammella animalimorsus</name>
    <dbReference type="NCBI Taxonomy" id="2029117"/>
    <lineage>
        <taxon>Bacteria</taxon>
        <taxon>Pseudomonadati</taxon>
        <taxon>Pseudomonadota</taxon>
        <taxon>Betaproteobacteria</taxon>
        <taxon>Burkholderiales</taxon>
        <taxon>Comamonadaceae</taxon>
        <taxon>Vandammella</taxon>
    </lineage>
</organism>
<dbReference type="InterPro" id="IPR028961">
    <property type="entry name" value="Imm21"/>
</dbReference>
<reference evidence="1 2" key="1">
    <citation type="submission" date="2018-10" db="EMBL/GenBank/DDBJ databases">
        <title>Comamonadaceae CDC group NO-1 genome sequencing and assembly.</title>
        <authorList>
            <person name="Bernier A.-M."/>
            <person name="Bernard K."/>
        </authorList>
    </citation>
    <scope>NUCLEOTIDE SEQUENCE [LARGE SCALE GENOMIC DNA]</scope>
    <source>
        <strain evidence="1 2">NML180582</strain>
    </source>
</reference>
<dbReference type="OrthoDB" id="3471576at2"/>
<dbReference type="EMBL" id="RDQJ01000041">
    <property type="protein sequence ID" value="RMX07386.1"/>
    <property type="molecule type" value="Genomic_DNA"/>
</dbReference>
<sequence>MQQYSRRTFKMAKKINNIKKYSNWFESEGGPLILISEENCFHWKGVFGEEQDYWRLIDEEIDFVDKKEINGKKFIAFGDEPLPARVISCDNGIIFLRWVAAEDDLDIFNFINFICFEKMEILGEINIDLKSGKYFIFDAALPGETEEKYEIYFEKNVSVATTYLFRPGGDDEFQVNVFLY</sequence>
<protein>
    <submittedName>
        <fullName evidence="1">Uncharacterized protein</fullName>
    </submittedName>
</protein>
<dbReference type="AlphaFoldDB" id="A0A3M6QWJ1"/>
<evidence type="ECO:0000313" key="1">
    <source>
        <dbReference type="EMBL" id="RMX07386.1"/>
    </source>
</evidence>